<dbReference type="InterPro" id="IPR008927">
    <property type="entry name" value="6-PGluconate_DH-like_C_sf"/>
</dbReference>
<dbReference type="InterPro" id="IPR050812">
    <property type="entry name" value="Preph/Arog_dehydrog"/>
</dbReference>
<dbReference type="PANTHER" id="PTHR21363:SF0">
    <property type="entry name" value="PREPHENATE DEHYDROGENASE [NADP(+)]"/>
    <property type="match status" value="1"/>
</dbReference>
<dbReference type="Pfam" id="PF02153">
    <property type="entry name" value="PDH_N"/>
    <property type="match status" value="1"/>
</dbReference>
<comment type="pathway">
    <text evidence="4">Amino-acid biosynthesis.</text>
</comment>
<evidence type="ECO:0000313" key="6">
    <source>
        <dbReference type="EMBL" id="GIH59305.1"/>
    </source>
</evidence>
<evidence type="ECO:0000313" key="7">
    <source>
        <dbReference type="Proteomes" id="UP000660454"/>
    </source>
</evidence>
<dbReference type="SUPFAM" id="SSF48179">
    <property type="entry name" value="6-phosphogluconate dehydrogenase C-terminal domain-like"/>
    <property type="match status" value="1"/>
</dbReference>
<comment type="caution">
    <text evidence="6">The sequence shown here is derived from an EMBL/GenBank/DDBJ whole genome shotgun (WGS) entry which is preliminary data.</text>
</comment>
<dbReference type="Gene3D" id="3.40.50.720">
    <property type="entry name" value="NAD(P)-binding Rossmann-like Domain"/>
    <property type="match status" value="1"/>
</dbReference>
<evidence type="ECO:0000256" key="1">
    <source>
        <dbReference type="ARBA" id="ARBA00007964"/>
    </source>
</evidence>
<dbReference type="NCBIfam" id="NF005109">
    <property type="entry name" value="PRK06545.2-1"/>
    <property type="match status" value="1"/>
</dbReference>
<evidence type="ECO:0000256" key="4">
    <source>
        <dbReference type="ARBA" id="ARBA00029440"/>
    </source>
</evidence>
<dbReference type="Gene3D" id="1.10.3660.10">
    <property type="entry name" value="6-phosphogluconate dehydrogenase C-terminal like domain"/>
    <property type="match status" value="1"/>
</dbReference>
<sequence>MTPIEDAEIGSVVVVGTGLIGTSIALALRQRDVRVFLADRDAGAVRLARELGAGEDWTGEQRVDLAVIAVPPQFVAQQLLDLQKRDSARFYTDVASVKALPLAQAAQLGCDLSAYIAGHPLAGRERSGPAAARADLFLGRPWAYCPTDEASPRAVAAVERLISLCGGNAVRVDADEHDRAVAVVSHAPHVTAAAVAARLAEASETALGLSGQGVRDVTRIAASDPALWTGILEGNALPVAEVLEALVADLSAAARSLRALAGDGAAMEQVTDLLSRGVRGTGRIPGKHGGPARTYAVVQVLIGDRPGELARLVQAAGETGVNIEDIRLEHATGLELGAAELYVQPEAAGVLTDGLRERGWQVPG</sequence>
<dbReference type="Proteomes" id="UP000660454">
    <property type="component" value="Unassembled WGS sequence"/>
</dbReference>
<dbReference type="InterPro" id="IPR045865">
    <property type="entry name" value="ACT-like_dom_sf"/>
</dbReference>
<dbReference type="InterPro" id="IPR003099">
    <property type="entry name" value="Prephen_DH"/>
</dbReference>
<organism evidence="6 7">
    <name type="scientific">Microbispora siamensis</name>
    <dbReference type="NCBI Taxonomy" id="564413"/>
    <lineage>
        <taxon>Bacteria</taxon>
        <taxon>Bacillati</taxon>
        <taxon>Actinomycetota</taxon>
        <taxon>Actinomycetes</taxon>
        <taxon>Streptosporangiales</taxon>
        <taxon>Streptosporangiaceae</taxon>
        <taxon>Microbispora</taxon>
    </lineage>
</organism>
<name>A0ABQ4GD60_9ACTN</name>
<dbReference type="NCBIfam" id="NF005112">
    <property type="entry name" value="PRK06545.2-4"/>
    <property type="match status" value="1"/>
</dbReference>
<dbReference type="InterPro" id="IPR046826">
    <property type="entry name" value="PDH_N"/>
</dbReference>
<gene>
    <name evidence="6" type="ORF">Msi02_01220</name>
</gene>
<accession>A0ABQ4GD60</accession>
<evidence type="ECO:0000256" key="2">
    <source>
        <dbReference type="ARBA" id="ARBA00023002"/>
    </source>
</evidence>
<dbReference type="PROSITE" id="PS51176">
    <property type="entry name" value="PDH_ADH"/>
    <property type="match status" value="1"/>
</dbReference>
<keyword evidence="3" id="KW-0057">Aromatic amino acid biosynthesis</keyword>
<dbReference type="RefSeq" id="WP_079315793.1">
    <property type="nucleotide sequence ID" value="NZ_BOOF01000001.1"/>
</dbReference>
<dbReference type="EMBL" id="BOOF01000001">
    <property type="protein sequence ID" value="GIH59305.1"/>
    <property type="molecule type" value="Genomic_DNA"/>
</dbReference>
<dbReference type="SUPFAM" id="SSF51735">
    <property type="entry name" value="NAD(P)-binding Rossmann-fold domains"/>
    <property type="match status" value="1"/>
</dbReference>
<keyword evidence="2" id="KW-0560">Oxidoreductase</keyword>
<keyword evidence="3" id="KW-0028">Amino-acid biosynthesis</keyword>
<proteinExistence type="inferred from homology"/>
<dbReference type="NCBIfam" id="NF005111">
    <property type="entry name" value="PRK06545.2-3"/>
    <property type="match status" value="1"/>
</dbReference>
<dbReference type="InterPro" id="IPR036291">
    <property type="entry name" value="NAD(P)-bd_dom_sf"/>
</dbReference>
<comment type="similarity">
    <text evidence="1">Belongs to the prephenate/arogenate dehydrogenase family.</text>
</comment>
<evidence type="ECO:0000256" key="3">
    <source>
        <dbReference type="ARBA" id="ARBA00023141"/>
    </source>
</evidence>
<dbReference type="Pfam" id="PF20463">
    <property type="entry name" value="PDH_C"/>
    <property type="match status" value="1"/>
</dbReference>
<dbReference type="SUPFAM" id="SSF55021">
    <property type="entry name" value="ACT-like"/>
    <property type="match status" value="1"/>
</dbReference>
<protein>
    <submittedName>
        <fullName evidence="6">Prephenate dehydrogenase</fullName>
    </submittedName>
</protein>
<reference evidence="6 7" key="1">
    <citation type="submission" date="2021-01" db="EMBL/GenBank/DDBJ databases">
        <title>Whole genome shotgun sequence of Microbispora siamensis NBRC 104113.</title>
        <authorList>
            <person name="Komaki H."/>
            <person name="Tamura T."/>
        </authorList>
    </citation>
    <scope>NUCLEOTIDE SEQUENCE [LARGE SCALE GENOMIC DNA]</scope>
    <source>
        <strain evidence="6 7">NBRC 104113</strain>
    </source>
</reference>
<feature type="domain" description="Prephenate/arogenate dehydrogenase" evidence="5">
    <location>
        <begin position="10"/>
        <end position="291"/>
    </location>
</feature>
<dbReference type="InterPro" id="IPR046825">
    <property type="entry name" value="PDH_C"/>
</dbReference>
<dbReference type="PANTHER" id="PTHR21363">
    <property type="entry name" value="PREPHENATE DEHYDROGENASE"/>
    <property type="match status" value="1"/>
</dbReference>
<evidence type="ECO:0000259" key="5">
    <source>
        <dbReference type="PROSITE" id="PS51176"/>
    </source>
</evidence>
<keyword evidence="7" id="KW-1185">Reference proteome</keyword>